<dbReference type="InterPro" id="IPR017887">
    <property type="entry name" value="TF_TCP_subgr"/>
</dbReference>
<dbReference type="GO" id="GO:0005634">
    <property type="term" value="C:nucleus"/>
    <property type="evidence" value="ECO:0007669"/>
    <property type="project" value="UniProtKB-SubCell"/>
</dbReference>
<evidence type="ECO:0000313" key="9">
    <source>
        <dbReference type="Proteomes" id="UP001222027"/>
    </source>
</evidence>
<evidence type="ECO:0000313" key="8">
    <source>
        <dbReference type="EMBL" id="KAJ8478922.1"/>
    </source>
</evidence>
<keyword evidence="5" id="KW-0539">Nucleus</keyword>
<evidence type="ECO:0000256" key="5">
    <source>
        <dbReference type="ARBA" id="ARBA00023242"/>
    </source>
</evidence>
<feature type="compositionally biased region" description="Basic and acidic residues" evidence="6">
    <location>
        <begin position="471"/>
        <end position="480"/>
    </location>
</feature>
<dbReference type="PANTHER" id="PTHR31072">
    <property type="entry name" value="TRANSCRIPTION FACTOR TCP4-RELATED"/>
    <property type="match status" value="1"/>
</dbReference>
<evidence type="ECO:0000256" key="1">
    <source>
        <dbReference type="ARBA" id="ARBA00004123"/>
    </source>
</evidence>
<name>A0AAV8QR91_ENSVE</name>
<keyword evidence="2" id="KW-0805">Transcription regulation</keyword>
<keyword evidence="3" id="KW-0238">DNA-binding</keyword>
<keyword evidence="4" id="KW-0804">Transcription</keyword>
<keyword evidence="9" id="KW-1185">Reference proteome</keyword>
<feature type="compositionally biased region" description="Basic and acidic residues" evidence="6">
    <location>
        <begin position="65"/>
        <end position="77"/>
    </location>
</feature>
<gene>
    <name evidence="8" type="ORF">OPV22_022649</name>
</gene>
<dbReference type="GO" id="GO:0043565">
    <property type="term" value="F:sequence-specific DNA binding"/>
    <property type="evidence" value="ECO:0007669"/>
    <property type="project" value="TreeGrafter"/>
</dbReference>
<organism evidence="8 9">
    <name type="scientific">Ensete ventricosum</name>
    <name type="common">Abyssinian banana</name>
    <name type="synonym">Musa ensete</name>
    <dbReference type="NCBI Taxonomy" id="4639"/>
    <lineage>
        <taxon>Eukaryota</taxon>
        <taxon>Viridiplantae</taxon>
        <taxon>Streptophyta</taxon>
        <taxon>Embryophyta</taxon>
        <taxon>Tracheophyta</taxon>
        <taxon>Spermatophyta</taxon>
        <taxon>Magnoliopsida</taxon>
        <taxon>Liliopsida</taxon>
        <taxon>Zingiberales</taxon>
        <taxon>Musaceae</taxon>
        <taxon>Ensete</taxon>
    </lineage>
</organism>
<dbReference type="PROSITE" id="PS51369">
    <property type="entry name" value="TCP"/>
    <property type="match status" value="1"/>
</dbReference>
<protein>
    <recommendedName>
        <fullName evidence="7">TCP domain-containing protein</fullName>
    </recommendedName>
</protein>
<comment type="subcellular location">
    <subcellularLocation>
        <location evidence="1">Nucleus</location>
    </subcellularLocation>
</comment>
<comment type="caution">
    <text evidence="8">The sequence shown here is derived from an EMBL/GenBank/DDBJ whole genome shotgun (WGS) entry which is preliminary data.</text>
</comment>
<feature type="region of interest" description="Disordered" evidence="6">
    <location>
        <begin position="468"/>
        <end position="489"/>
    </location>
</feature>
<evidence type="ECO:0000256" key="3">
    <source>
        <dbReference type="ARBA" id="ARBA00023125"/>
    </source>
</evidence>
<evidence type="ECO:0000256" key="4">
    <source>
        <dbReference type="ARBA" id="ARBA00023163"/>
    </source>
</evidence>
<dbReference type="EMBL" id="JAQQAF010000006">
    <property type="protein sequence ID" value="KAJ8478922.1"/>
    <property type="molecule type" value="Genomic_DNA"/>
</dbReference>
<accession>A0AAV8QR91</accession>
<feature type="region of interest" description="Disordered" evidence="6">
    <location>
        <begin position="330"/>
        <end position="349"/>
    </location>
</feature>
<dbReference type="AlphaFoldDB" id="A0AAV8QR91"/>
<dbReference type="Pfam" id="PF03634">
    <property type="entry name" value="TCP"/>
    <property type="match status" value="1"/>
</dbReference>
<evidence type="ECO:0000259" key="7">
    <source>
        <dbReference type="PROSITE" id="PS51369"/>
    </source>
</evidence>
<dbReference type="Proteomes" id="UP001222027">
    <property type="component" value="Unassembled WGS sequence"/>
</dbReference>
<feature type="compositionally biased region" description="Low complexity" evidence="6">
    <location>
        <begin position="52"/>
        <end position="63"/>
    </location>
</feature>
<dbReference type="InterPro" id="IPR005333">
    <property type="entry name" value="Transcription_factor_TCP"/>
</dbReference>
<proteinExistence type="predicted"/>
<feature type="region of interest" description="Disordered" evidence="6">
    <location>
        <begin position="203"/>
        <end position="236"/>
    </location>
</feature>
<feature type="compositionally biased region" description="Low complexity" evidence="6">
    <location>
        <begin position="339"/>
        <end position="349"/>
    </location>
</feature>
<sequence length="489" mass="52719">MPGGVDTINCNVVREKAKEEENNKCTKNQLPAVAAEEQASFRRFLTSSTTVSSSISAATASSSEYAHRSERMGESQSHRGGLGFHQLAHQQQQQEQPQQQAQVHSRFRRLRGVGGEIVEVQGGHILRSTGRKDRHSKVCTAKGPRDRRVRLAAHTAIQFYDVQDRLGYDRPSKAVDWLIKNAKVAIDQLEELPAWTPTATVTATSKSTFHDPPTASRSPAAEQPSGQSGKKPVPVAEPDVTTAFSFGDSVGGAGSNSFLPPSLDSDAIANTIKSFLPMAAGATSTSPASSPPIGFQNYRPDFLGLTGIQNQDLRLSLQSFQDPIFHHVKSSHHHHYQHQHQSPTSSSHNSLLAGSAHLGFDIASAGWAEPNRRTIPWNVAETNRSGGFGGFAFSTPTPQALPLHSVLGLSQYFSQREPLQSSNSASVHSWAEAITPTGELQMHPVFHPSVSSTGFASEAGFSGLGIPARIQGDEEHDSISDKLPSASRH</sequence>
<dbReference type="PANTHER" id="PTHR31072:SF273">
    <property type="entry name" value="TRANSCRIPTION FACTOR TCP4"/>
    <property type="match status" value="1"/>
</dbReference>
<evidence type="ECO:0000256" key="6">
    <source>
        <dbReference type="SAM" id="MobiDB-lite"/>
    </source>
</evidence>
<feature type="domain" description="TCP" evidence="7">
    <location>
        <begin position="131"/>
        <end position="189"/>
    </location>
</feature>
<evidence type="ECO:0000256" key="2">
    <source>
        <dbReference type="ARBA" id="ARBA00023015"/>
    </source>
</evidence>
<reference evidence="8 9" key="1">
    <citation type="submission" date="2022-12" db="EMBL/GenBank/DDBJ databases">
        <title>Chromosome-scale assembly of the Ensete ventricosum genome.</title>
        <authorList>
            <person name="Dussert Y."/>
            <person name="Stocks J."/>
            <person name="Wendawek A."/>
            <person name="Woldeyes F."/>
            <person name="Nichols R.A."/>
            <person name="Borrell J.S."/>
        </authorList>
    </citation>
    <scope>NUCLEOTIDE SEQUENCE [LARGE SCALE GENOMIC DNA]</scope>
    <source>
        <strain evidence="9">cv. Maze</strain>
        <tissue evidence="8">Seeds</tissue>
    </source>
</reference>
<dbReference type="GO" id="GO:0003700">
    <property type="term" value="F:DNA-binding transcription factor activity"/>
    <property type="evidence" value="ECO:0007669"/>
    <property type="project" value="InterPro"/>
</dbReference>
<feature type="region of interest" description="Disordered" evidence="6">
    <location>
        <begin position="52"/>
        <end position="80"/>
    </location>
</feature>